<dbReference type="AlphaFoldDB" id="F0SX54"/>
<dbReference type="InterPro" id="IPR004189">
    <property type="entry name" value="Phage_Mu_transposase"/>
</dbReference>
<protein>
    <submittedName>
        <fullName evidence="4">Transposase-like Mu</fullName>
    </submittedName>
</protein>
<dbReference type="KEGG" id="sgy:Sgly_3157"/>
<evidence type="ECO:0000313" key="3">
    <source>
        <dbReference type="EMBL" id="ADY54888.1"/>
    </source>
</evidence>
<dbReference type="KEGG" id="sgy:Sgly_2635"/>
<dbReference type="GO" id="GO:0004803">
    <property type="term" value="F:transposase activity"/>
    <property type="evidence" value="ECO:0007669"/>
    <property type="project" value="InterPro"/>
</dbReference>
<dbReference type="OrthoDB" id="9794201at2"/>
<dbReference type="EMBL" id="CP002547">
    <property type="protein sequence ID" value="ADY54888.1"/>
    <property type="molecule type" value="Genomic_DNA"/>
</dbReference>
<dbReference type="STRING" id="645991.Sgly_0523"/>
<dbReference type="GO" id="GO:0006313">
    <property type="term" value="P:DNA transposition"/>
    <property type="evidence" value="ECO:0007669"/>
    <property type="project" value="InterPro"/>
</dbReference>
<reference evidence="7" key="2">
    <citation type="submission" date="2011-02" db="EMBL/GenBank/DDBJ databases">
        <title>The complete genome of Syntrophobotulus glycolicus DSM 8271.</title>
        <authorList>
            <person name="Lucas S."/>
            <person name="Copeland A."/>
            <person name="Lapidus A."/>
            <person name="Bruce D."/>
            <person name="Goodwin L."/>
            <person name="Pitluck S."/>
            <person name="Kyrpides N."/>
            <person name="Mavromatis K."/>
            <person name="Pagani I."/>
            <person name="Ivanova N."/>
            <person name="Mikhailova N."/>
            <person name="Chertkov O."/>
            <person name="Held B."/>
            <person name="Detter J.C."/>
            <person name="Tapia R."/>
            <person name="Han C."/>
            <person name="Land M."/>
            <person name="Hauser L."/>
            <person name="Markowitz V."/>
            <person name="Cheng J.-F."/>
            <person name="Hugenholtz P."/>
            <person name="Woyke T."/>
            <person name="Wu D."/>
            <person name="Spring S."/>
            <person name="Schroeder M."/>
            <person name="Brambilla E."/>
            <person name="Klenk H.-P."/>
            <person name="Eisen J.A."/>
        </authorList>
    </citation>
    <scope>NUCLEOTIDE SEQUENCE [LARGE SCALE GENOMIC DNA]</scope>
    <source>
        <strain evidence="7">DSM 8271 / FlGlyR</strain>
    </source>
</reference>
<dbReference type="Pfam" id="PF02914">
    <property type="entry name" value="DDE_2"/>
    <property type="match status" value="1"/>
</dbReference>
<proteinExistence type="predicted"/>
<dbReference type="InterPro" id="IPR015378">
    <property type="entry name" value="Transposase-like_Mu_C"/>
</dbReference>
<dbReference type="Gene3D" id="3.30.420.10">
    <property type="entry name" value="Ribonuclease H-like superfamily/Ribonuclease H"/>
    <property type="match status" value="1"/>
</dbReference>
<gene>
    <name evidence="3" type="ordered locus">Sgly_0523</name>
    <name evidence="4" type="ordered locus">Sgly_2635</name>
    <name evidence="5" type="ordered locus">Sgly_2982</name>
    <name evidence="6" type="ordered locus">Sgly_3157</name>
</gene>
<dbReference type="RefSeq" id="WP_013623759.1">
    <property type="nucleotide sequence ID" value="NC_015172.1"/>
</dbReference>
<dbReference type="PANTHER" id="PTHR35004">
    <property type="entry name" value="TRANSPOSASE RV3428C-RELATED"/>
    <property type="match status" value="1"/>
</dbReference>
<feature type="region of interest" description="Disordered" evidence="1">
    <location>
        <begin position="659"/>
        <end position="680"/>
    </location>
</feature>
<evidence type="ECO:0000313" key="4">
    <source>
        <dbReference type="EMBL" id="ADY56914.1"/>
    </source>
</evidence>
<dbReference type="SUPFAM" id="SSF50610">
    <property type="entry name" value="mu transposase, C-terminal domain"/>
    <property type="match status" value="1"/>
</dbReference>
<dbReference type="eggNOG" id="COG2801">
    <property type="taxonomic scope" value="Bacteria"/>
</dbReference>
<dbReference type="EMBL" id="CP002547">
    <property type="protein sequence ID" value="ADY57423.1"/>
    <property type="molecule type" value="Genomic_DNA"/>
</dbReference>
<dbReference type="GO" id="GO:0003677">
    <property type="term" value="F:DNA binding"/>
    <property type="evidence" value="ECO:0007669"/>
    <property type="project" value="InterPro"/>
</dbReference>
<dbReference type="InterPro" id="IPR036397">
    <property type="entry name" value="RNaseH_sf"/>
</dbReference>
<evidence type="ECO:0000313" key="7">
    <source>
        <dbReference type="Proteomes" id="UP000007488"/>
    </source>
</evidence>
<name>F0SX54_SYNGF</name>
<organism evidence="4 7">
    <name type="scientific">Syntrophobotulus glycolicus (strain DSM 8271 / FlGlyR)</name>
    <dbReference type="NCBI Taxonomy" id="645991"/>
    <lineage>
        <taxon>Bacteria</taxon>
        <taxon>Bacillati</taxon>
        <taxon>Bacillota</taxon>
        <taxon>Clostridia</taxon>
        <taxon>Eubacteriales</taxon>
        <taxon>Desulfitobacteriaceae</taxon>
        <taxon>Syntrophobotulus</taxon>
    </lineage>
</organism>
<accession>F0SX54</accession>
<dbReference type="Pfam" id="PF09299">
    <property type="entry name" value="Mu-transpos_C"/>
    <property type="match status" value="1"/>
</dbReference>
<evidence type="ECO:0000313" key="6">
    <source>
        <dbReference type="EMBL" id="ADY57423.1"/>
    </source>
</evidence>
<reference evidence="4 7" key="1">
    <citation type="journal article" date="2011" name="Stand. Genomic Sci.">
        <title>Complete genome sequence of Syntrophobotulus glycolicus type strain (FlGlyR).</title>
        <authorList>
            <person name="Han C."/>
            <person name="Mwirichia R."/>
            <person name="Chertkov O."/>
            <person name="Held B."/>
            <person name="Lapidus A."/>
            <person name="Nolan M."/>
            <person name="Lucas S."/>
            <person name="Hammon N."/>
            <person name="Deshpande S."/>
            <person name="Cheng J.F."/>
            <person name="Tapia R."/>
            <person name="Goodwin L."/>
            <person name="Pitluck S."/>
            <person name="Huntemann M."/>
            <person name="Liolios K."/>
            <person name="Ivanova N."/>
            <person name="Pagani I."/>
            <person name="Mavromatis K."/>
            <person name="Ovchinikova G."/>
            <person name="Pati A."/>
            <person name="Chen A."/>
            <person name="Palaniappan K."/>
            <person name="Land M."/>
            <person name="Hauser L."/>
            <person name="Brambilla E.M."/>
            <person name="Rohde M."/>
            <person name="Spring S."/>
            <person name="Sikorski J."/>
            <person name="Goker M."/>
            <person name="Woyke T."/>
            <person name="Bristow J."/>
            <person name="Eisen J.A."/>
            <person name="Markowitz V."/>
            <person name="Hugenholtz P."/>
            <person name="Kyrpides N.C."/>
            <person name="Klenk H.P."/>
            <person name="Detter J.C."/>
        </authorList>
    </citation>
    <scope>NUCLEOTIDE SEQUENCE [LARGE SCALE GENOMIC DNA]</scope>
    <source>
        <strain evidence="4">DSM 8271</strain>
        <strain evidence="7">DSM 8271 / FlGlyR</strain>
    </source>
</reference>
<dbReference type="InterPro" id="IPR012337">
    <property type="entry name" value="RNaseH-like_sf"/>
</dbReference>
<evidence type="ECO:0000259" key="2">
    <source>
        <dbReference type="PROSITE" id="PS50994"/>
    </source>
</evidence>
<dbReference type="KEGG" id="sgy:Sgly_0523"/>
<evidence type="ECO:0000256" key="1">
    <source>
        <dbReference type="SAM" id="MobiDB-lite"/>
    </source>
</evidence>
<dbReference type="HOGENOM" id="CLU_401527_0_0_9"/>
<dbReference type="EMBL" id="CP002547">
    <property type="protein sequence ID" value="ADY57251.1"/>
    <property type="molecule type" value="Genomic_DNA"/>
</dbReference>
<dbReference type="KEGG" id="sgy:Sgly_2982"/>
<dbReference type="InterPro" id="IPR001584">
    <property type="entry name" value="Integrase_cat-core"/>
</dbReference>
<dbReference type="PROSITE" id="PS50994">
    <property type="entry name" value="INTEGRASE"/>
    <property type="match status" value="1"/>
</dbReference>
<keyword evidence="7" id="KW-1185">Reference proteome</keyword>
<evidence type="ECO:0000313" key="5">
    <source>
        <dbReference type="EMBL" id="ADY57251.1"/>
    </source>
</evidence>
<dbReference type="SUPFAM" id="SSF53098">
    <property type="entry name" value="Ribonuclease H-like"/>
    <property type="match status" value="1"/>
</dbReference>
<dbReference type="PANTHER" id="PTHR35004:SF6">
    <property type="entry name" value="TRANSPOSASE"/>
    <property type="match status" value="1"/>
</dbReference>
<dbReference type="Proteomes" id="UP000007488">
    <property type="component" value="Chromosome"/>
</dbReference>
<feature type="domain" description="Integrase catalytic" evidence="2">
    <location>
        <begin position="285"/>
        <end position="501"/>
    </location>
</feature>
<sequence length="694" mass="80149">MPETFVTLETAAELEGIKYNTLVQRIKRNPKAFKTLTEPGENGGKDRVTVALSSLSTKARKAHKAAKKVDGRDVVIEQKAQEAPWYLDIDLNWYIESHKREYYEAVELSKQIQEFVAYGEGERTAFAEEFAARLGVSQRTLYRYAEGYLEASAWALKLEKEEGRNFDFFKVLTLCRKPKQSYTFPSLTDKQKAIIENIWFNKDFAQNQGTIEMLYTKFEEVAKESGWEGYPSIKTVARYIKYIMDELRGRNAHYLAANGMREFKNARMLKGKRDASALAVMEFVQGDGHTFDCWVQYTSPNGKIKAIRPKLVAWVDTRSRCIMGDVMCVDANSQILKESLVKMLYSNPGGVPKHLHIDNGKDYTAETNTGQNRKERKMQELDFDSETKGFYRSIGIEDWSRSLPYEPWGKAQMERFFGTVCSMFTKWMASYVGTLTGSKTSGKRKKDIPGMLERGELLTMEEFYALWTKWKNEKYHVREHRGLKDAREKWVTPIELFENAERYVKAAPLREYAAMLLMKADTALVRNQGIIKFGTLYTDYELCHYIGQTVNIKWDIDDVTKLYVFDKNGKKICEAVSAELLQFAPRMSQATLEEHLKKQKRQIRETKEDLEWYQTPYELRVQDGQGTPAVVGGLDLAVRAKRNDNLIQLPDDKEFREELKAGSVSKKQKQHKDSDDEFFNQKAQSVLERLRALG</sequence>
<dbReference type="GO" id="GO:0015074">
    <property type="term" value="P:DNA integration"/>
    <property type="evidence" value="ECO:0007669"/>
    <property type="project" value="InterPro"/>
</dbReference>
<dbReference type="InterPro" id="IPR009004">
    <property type="entry name" value="Transposase_Mu_C"/>
</dbReference>
<dbReference type="EMBL" id="CP002547">
    <property type="protein sequence ID" value="ADY56914.1"/>
    <property type="molecule type" value="Genomic_DNA"/>
</dbReference>